<dbReference type="EMBL" id="CABIJS010000697">
    <property type="protein sequence ID" value="VUZ55873.1"/>
    <property type="molecule type" value="Genomic_DNA"/>
</dbReference>
<protein>
    <submittedName>
        <fullName evidence="1">Uncharacterized protein</fullName>
    </submittedName>
</protein>
<evidence type="ECO:0000313" key="2">
    <source>
        <dbReference type="Proteomes" id="UP000321570"/>
    </source>
</evidence>
<organism evidence="1 2">
    <name type="scientific">Hymenolepis diminuta</name>
    <name type="common">Rat tapeworm</name>
    <dbReference type="NCBI Taxonomy" id="6216"/>
    <lineage>
        <taxon>Eukaryota</taxon>
        <taxon>Metazoa</taxon>
        <taxon>Spiralia</taxon>
        <taxon>Lophotrochozoa</taxon>
        <taxon>Platyhelminthes</taxon>
        <taxon>Cestoda</taxon>
        <taxon>Eucestoda</taxon>
        <taxon>Cyclophyllidea</taxon>
        <taxon>Hymenolepididae</taxon>
        <taxon>Hymenolepis</taxon>
    </lineage>
</organism>
<reference evidence="1 2" key="1">
    <citation type="submission" date="2019-07" db="EMBL/GenBank/DDBJ databases">
        <authorList>
            <person name="Jastrzebski P J."/>
            <person name="Paukszto L."/>
            <person name="Jastrzebski P J."/>
        </authorList>
    </citation>
    <scope>NUCLEOTIDE SEQUENCE [LARGE SCALE GENOMIC DNA]</scope>
    <source>
        <strain evidence="1 2">WMS-il1</strain>
    </source>
</reference>
<gene>
    <name evidence="1" type="ORF">WMSIL1_LOCUS13602</name>
</gene>
<sequence>MKLPPSDRNNVIVADLTNSVESSMSKVILARLVSEPTMRKKQLVRNSVCLITRKNNYVGLIGRKEGYCTFAVPKTLESFIIIKSSNFLVNVATFELNPCSFIVLSGRH</sequence>
<proteinExistence type="predicted"/>
<dbReference type="Proteomes" id="UP000321570">
    <property type="component" value="Unassembled WGS sequence"/>
</dbReference>
<evidence type="ECO:0000313" key="1">
    <source>
        <dbReference type="EMBL" id="VUZ55873.1"/>
    </source>
</evidence>
<keyword evidence="2" id="KW-1185">Reference proteome</keyword>
<dbReference type="AlphaFoldDB" id="A0A564ZA08"/>
<accession>A0A564ZA08</accession>
<name>A0A564ZA08_HYMDI</name>